<evidence type="ECO:0000313" key="1">
    <source>
        <dbReference type="EMBL" id="RSI22692.1"/>
    </source>
</evidence>
<accession>A0ABD7JK23</accession>
<dbReference type="Proteomes" id="UP000280549">
    <property type="component" value="Unassembled WGS sequence"/>
</dbReference>
<evidence type="ECO:0000313" key="2">
    <source>
        <dbReference type="Proteomes" id="UP000280549"/>
    </source>
</evidence>
<reference evidence="1 2" key="1">
    <citation type="submission" date="2018-11" db="EMBL/GenBank/DDBJ databases">
        <title>Species Designations Belie Phenotypic and Genotypic Heterogeneity in Oral Streptococci.</title>
        <authorList>
            <person name="Velsko I."/>
        </authorList>
    </citation>
    <scope>NUCLEOTIDE SEQUENCE [LARGE SCALE GENOMIC DNA]</scope>
    <source>
        <strain evidence="1 2">BCC20</strain>
    </source>
</reference>
<protein>
    <recommendedName>
        <fullName evidence="3">ABC transporter ATP-binding protein</fullName>
    </recommendedName>
</protein>
<organism evidence="1 2">
    <name type="scientific">Streptococcus sanguinis</name>
    <dbReference type="NCBI Taxonomy" id="1305"/>
    <lineage>
        <taxon>Bacteria</taxon>
        <taxon>Bacillati</taxon>
        <taxon>Bacillota</taxon>
        <taxon>Bacilli</taxon>
        <taxon>Lactobacillales</taxon>
        <taxon>Streptococcaceae</taxon>
        <taxon>Streptococcus</taxon>
    </lineage>
</organism>
<evidence type="ECO:0008006" key="3">
    <source>
        <dbReference type="Google" id="ProtNLM"/>
    </source>
</evidence>
<gene>
    <name evidence="1" type="ORF">D8881_10420</name>
</gene>
<sequence>MTYIEMCNSFKRYKSGDSEIVANNNMNYKIDKRDAVLSIKR</sequence>
<dbReference type="AlphaFoldDB" id="A0ABD7JK23"/>
<name>A0ABD7JK23_STRSA</name>
<comment type="caution">
    <text evidence="1">The sequence shown here is derived from an EMBL/GenBank/DDBJ whole genome shotgun (WGS) entry which is preliminary data.</text>
</comment>
<proteinExistence type="predicted"/>
<dbReference type="EMBL" id="RJMR01000009">
    <property type="protein sequence ID" value="RSI22692.1"/>
    <property type="molecule type" value="Genomic_DNA"/>
</dbReference>